<sequence length="199" mass="22528" precursor="true">MYKSLCILVTMFVMLTFPVHASSANPENIRFIVMDSSKETYGNELKSEITEKLNKQMPGGEFVSKDLRENTLEKLQLEDQQDLNSLAKELGTNSLLTVEILPVKSDYRDILYYKNIKTVATLRVRLYNAITQKYTLIEDVIGRGSNTTWIPYTSIGKRSPVKEAVRKATDAGIKKINQSIADSNALLKDDSDPKIYLKI</sequence>
<reference evidence="2 3" key="1">
    <citation type="journal article" date="2015" name="Genome Announc.">
        <title>Complete Genome Sequence of Pelosinus fermentans JBW45, a Member of a Remarkably Competitive Group of Negativicutes in the Firmicutes Phylum.</title>
        <authorList>
            <person name="De Leon K.B."/>
            <person name="Utturkar S.M."/>
            <person name="Camilleri L.B."/>
            <person name="Elias D.A."/>
            <person name="Arkin A.P."/>
            <person name="Fields M.W."/>
            <person name="Brown S.D."/>
            <person name="Wall J.D."/>
        </authorList>
    </citation>
    <scope>NUCLEOTIDE SEQUENCE [LARGE SCALE GENOMIC DNA]</scope>
    <source>
        <strain evidence="2 3">JBW45</strain>
    </source>
</reference>
<keyword evidence="1" id="KW-0732">Signal</keyword>
<feature type="chain" id="PRO_5039492134" description="DUF541 domain-containing protein" evidence="1">
    <location>
        <begin position="22"/>
        <end position="199"/>
    </location>
</feature>
<dbReference type="AlphaFoldDB" id="I9DAY0"/>
<gene>
    <name evidence="2" type="ORF">JBW_03648</name>
</gene>
<feature type="signal peptide" evidence="1">
    <location>
        <begin position="1"/>
        <end position="21"/>
    </location>
</feature>
<evidence type="ECO:0008006" key="4">
    <source>
        <dbReference type="Google" id="ProtNLM"/>
    </source>
</evidence>
<protein>
    <recommendedName>
        <fullName evidence="4">DUF541 domain-containing protein</fullName>
    </recommendedName>
</protein>
<name>I9DAY0_9FIRM</name>
<reference evidence="3" key="2">
    <citation type="submission" date="2015-02" db="EMBL/GenBank/DDBJ databases">
        <title>Complete Genome Sequence of Pelosinus fermentans JBW45.</title>
        <authorList>
            <person name="De Leon K.B."/>
            <person name="Utturkar S.M."/>
            <person name="Camilleri L.B."/>
            <person name="Arkin A.P."/>
            <person name="Fields M.W."/>
            <person name="Brown S.D."/>
            <person name="Wall J.D."/>
        </authorList>
    </citation>
    <scope>NUCLEOTIDE SEQUENCE [LARGE SCALE GENOMIC DNA]</scope>
    <source>
        <strain evidence="3">JBW45</strain>
    </source>
</reference>
<dbReference type="Proteomes" id="UP000005361">
    <property type="component" value="Chromosome"/>
</dbReference>
<dbReference type="EMBL" id="CP010978">
    <property type="protein sequence ID" value="AJQ28985.1"/>
    <property type="molecule type" value="Genomic_DNA"/>
</dbReference>
<proteinExistence type="predicted"/>
<dbReference type="RefSeq" id="WP_007960591.1">
    <property type="nucleotide sequence ID" value="NZ_CP010978.1"/>
</dbReference>
<dbReference type="OrthoDB" id="1680499at2"/>
<dbReference type="HOGENOM" id="CLU_118563_0_0_9"/>
<evidence type="ECO:0000313" key="2">
    <source>
        <dbReference type="EMBL" id="AJQ28985.1"/>
    </source>
</evidence>
<dbReference type="KEGG" id="pft:JBW_03648"/>
<evidence type="ECO:0000256" key="1">
    <source>
        <dbReference type="SAM" id="SignalP"/>
    </source>
</evidence>
<organism evidence="2 3">
    <name type="scientific">Pelosinus fermentans JBW45</name>
    <dbReference type="NCBI Taxonomy" id="1192197"/>
    <lineage>
        <taxon>Bacteria</taxon>
        <taxon>Bacillati</taxon>
        <taxon>Bacillota</taxon>
        <taxon>Negativicutes</taxon>
        <taxon>Selenomonadales</taxon>
        <taxon>Sporomusaceae</taxon>
        <taxon>Pelosinus</taxon>
    </lineage>
</organism>
<evidence type="ECO:0000313" key="3">
    <source>
        <dbReference type="Proteomes" id="UP000005361"/>
    </source>
</evidence>
<accession>I9DAY0</accession>